<evidence type="ECO:0000256" key="4">
    <source>
        <dbReference type="ARBA" id="ARBA00022989"/>
    </source>
</evidence>
<dbReference type="InterPro" id="IPR011701">
    <property type="entry name" value="MFS"/>
</dbReference>
<protein>
    <submittedName>
        <fullName evidence="8">Na+/melibiose symporter</fullName>
    </submittedName>
</protein>
<evidence type="ECO:0000259" key="7">
    <source>
        <dbReference type="PROSITE" id="PS50850"/>
    </source>
</evidence>
<dbReference type="RefSeq" id="WP_073588520.1">
    <property type="nucleotide sequence ID" value="NZ_FRFD01000005.1"/>
</dbReference>
<accession>A0A1M7Y6Z7</accession>
<dbReference type="SUPFAM" id="SSF103473">
    <property type="entry name" value="MFS general substrate transporter"/>
    <property type="match status" value="1"/>
</dbReference>
<dbReference type="EMBL" id="FRFD01000005">
    <property type="protein sequence ID" value="SHO48374.1"/>
    <property type="molecule type" value="Genomic_DNA"/>
</dbReference>
<feature type="transmembrane region" description="Helical" evidence="6">
    <location>
        <begin position="103"/>
        <end position="120"/>
    </location>
</feature>
<feature type="transmembrane region" description="Helical" evidence="6">
    <location>
        <begin position="45"/>
        <end position="65"/>
    </location>
</feature>
<dbReference type="GO" id="GO:0022857">
    <property type="term" value="F:transmembrane transporter activity"/>
    <property type="evidence" value="ECO:0007669"/>
    <property type="project" value="InterPro"/>
</dbReference>
<feature type="transmembrane region" description="Helical" evidence="6">
    <location>
        <begin position="316"/>
        <end position="333"/>
    </location>
</feature>
<keyword evidence="5 6" id="KW-0472">Membrane</keyword>
<feature type="transmembrane region" description="Helical" evidence="6">
    <location>
        <begin position="77"/>
        <end position="97"/>
    </location>
</feature>
<evidence type="ECO:0000313" key="8">
    <source>
        <dbReference type="EMBL" id="SHO48374.1"/>
    </source>
</evidence>
<proteinExistence type="predicted"/>
<feature type="transmembrane region" description="Helical" evidence="6">
    <location>
        <begin position="379"/>
        <end position="400"/>
    </location>
</feature>
<dbReference type="Pfam" id="PF07690">
    <property type="entry name" value="MFS_1"/>
    <property type="match status" value="1"/>
</dbReference>
<feature type="transmembrane region" description="Helical" evidence="6">
    <location>
        <begin position="226"/>
        <end position="247"/>
    </location>
</feature>
<evidence type="ECO:0000256" key="2">
    <source>
        <dbReference type="ARBA" id="ARBA00022448"/>
    </source>
</evidence>
<sequence length="419" mass="46195">MKLNYKRTFLISLAFMSICAFWQLYDTIIPLILQNTFKLGETVTGTVMAMDNVLAIFLLPVFGAYSDRVNTKLGKRTPFILFGTITAVILMMILPIADLEENMIVFVVVLFLLLIAMGSYRSPAVALMPDVTPKPLRSKANAVINLMGAAGGVFSLVMIKILIQQVDKPNYVWVFLSVAVLMLASVMVLVSTVQENKIGIKAEKEEKENLSGTDSAKLPKEVQKSLAFILASIFLWFMAYNAVTTAFSRYAVKVWDLKGGSFANCLLIATIAAIFSYMPIGAISGKFGRKKTIIGGILLLSASYFAGMLFREYSSMINVVFAITGIGWAAINVNSYPMVVEMSKGSDVGKYTGLYYTFSMSAQIITPILSGLLLEHVSYYTLFPYAVTFSLLSLCTMLFVKHGDARPEKKESLLENFDS</sequence>
<feature type="transmembrane region" description="Helical" evidence="6">
    <location>
        <begin position="292"/>
        <end position="310"/>
    </location>
</feature>
<keyword evidence="9" id="KW-1185">Reference proteome</keyword>
<feature type="transmembrane region" description="Helical" evidence="6">
    <location>
        <begin position="259"/>
        <end position="280"/>
    </location>
</feature>
<keyword evidence="2" id="KW-0813">Transport</keyword>
<dbReference type="Proteomes" id="UP000184612">
    <property type="component" value="Unassembled WGS sequence"/>
</dbReference>
<evidence type="ECO:0000256" key="6">
    <source>
        <dbReference type="SAM" id="Phobius"/>
    </source>
</evidence>
<evidence type="ECO:0000256" key="3">
    <source>
        <dbReference type="ARBA" id="ARBA00022692"/>
    </source>
</evidence>
<dbReference type="OrthoDB" id="7584869at2"/>
<organism evidence="8 9">
    <name type="scientific">Anaerocolumna xylanovorans DSM 12503</name>
    <dbReference type="NCBI Taxonomy" id="1121345"/>
    <lineage>
        <taxon>Bacteria</taxon>
        <taxon>Bacillati</taxon>
        <taxon>Bacillota</taxon>
        <taxon>Clostridia</taxon>
        <taxon>Lachnospirales</taxon>
        <taxon>Lachnospiraceae</taxon>
        <taxon>Anaerocolumna</taxon>
    </lineage>
</organism>
<dbReference type="InterPro" id="IPR020846">
    <property type="entry name" value="MFS_dom"/>
</dbReference>
<feature type="transmembrane region" description="Helical" evidence="6">
    <location>
        <begin position="171"/>
        <end position="193"/>
    </location>
</feature>
<dbReference type="GO" id="GO:0005886">
    <property type="term" value="C:plasma membrane"/>
    <property type="evidence" value="ECO:0007669"/>
    <property type="project" value="UniProtKB-SubCell"/>
</dbReference>
<reference evidence="8 9" key="1">
    <citation type="submission" date="2016-12" db="EMBL/GenBank/DDBJ databases">
        <authorList>
            <person name="Song W.-J."/>
            <person name="Kurnit D.M."/>
        </authorList>
    </citation>
    <scope>NUCLEOTIDE SEQUENCE [LARGE SCALE GENOMIC DNA]</scope>
    <source>
        <strain evidence="8 9">DSM 12503</strain>
    </source>
</reference>
<feature type="transmembrane region" description="Helical" evidence="6">
    <location>
        <begin position="140"/>
        <end position="159"/>
    </location>
</feature>
<dbReference type="PROSITE" id="PS50850">
    <property type="entry name" value="MFS"/>
    <property type="match status" value="1"/>
</dbReference>
<dbReference type="PANTHER" id="PTHR23528:SF1">
    <property type="entry name" value="MAJOR FACILITATOR SUPERFAMILY (MFS) PROFILE DOMAIN-CONTAINING PROTEIN"/>
    <property type="match status" value="1"/>
</dbReference>
<evidence type="ECO:0000256" key="5">
    <source>
        <dbReference type="ARBA" id="ARBA00023136"/>
    </source>
</evidence>
<dbReference type="PANTHER" id="PTHR23528">
    <property type="match status" value="1"/>
</dbReference>
<feature type="transmembrane region" description="Helical" evidence="6">
    <location>
        <begin position="354"/>
        <end position="373"/>
    </location>
</feature>
<dbReference type="InterPro" id="IPR036259">
    <property type="entry name" value="MFS_trans_sf"/>
</dbReference>
<evidence type="ECO:0000256" key="1">
    <source>
        <dbReference type="ARBA" id="ARBA00004651"/>
    </source>
</evidence>
<gene>
    <name evidence="8" type="ORF">SAMN02745217_01802</name>
</gene>
<feature type="transmembrane region" description="Helical" evidence="6">
    <location>
        <begin position="7"/>
        <end position="25"/>
    </location>
</feature>
<keyword evidence="4 6" id="KW-1133">Transmembrane helix</keyword>
<feature type="domain" description="Major facilitator superfamily (MFS) profile" evidence="7">
    <location>
        <begin position="1"/>
        <end position="404"/>
    </location>
</feature>
<comment type="subcellular location">
    <subcellularLocation>
        <location evidence="1">Cell membrane</location>
        <topology evidence="1">Multi-pass membrane protein</topology>
    </subcellularLocation>
</comment>
<name>A0A1M7Y6Z7_9FIRM</name>
<dbReference type="AlphaFoldDB" id="A0A1M7Y6Z7"/>
<dbReference type="Gene3D" id="1.20.1250.20">
    <property type="entry name" value="MFS general substrate transporter like domains"/>
    <property type="match status" value="2"/>
</dbReference>
<evidence type="ECO:0000313" key="9">
    <source>
        <dbReference type="Proteomes" id="UP000184612"/>
    </source>
</evidence>
<keyword evidence="3 6" id="KW-0812">Transmembrane</keyword>
<dbReference type="STRING" id="1121345.SAMN02745217_01802"/>